<keyword evidence="3" id="KW-1185">Reference proteome</keyword>
<comment type="caution">
    <text evidence="2">The sequence shown here is derived from an EMBL/GenBank/DDBJ whole genome shotgun (WGS) entry which is preliminary data.</text>
</comment>
<evidence type="ECO:0000313" key="2">
    <source>
        <dbReference type="EMBL" id="CAE7312962.1"/>
    </source>
</evidence>
<dbReference type="OrthoDB" id="446901at2759"/>
<proteinExistence type="predicted"/>
<protein>
    <recommendedName>
        <fullName evidence="4">Copia protein</fullName>
    </recommendedName>
</protein>
<gene>
    <name evidence="2" type="ORF">SNEC2469_LOCUS7793</name>
</gene>
<reference evidence="2" key="1">
    <citation type="submission" date="2021-02" db="EMBL/GenBank/DDBJ databases">
        <authorList>
            <person name="Dougan E. K."/>
            <person name="Rhodes N."/>
            <person name="Thang M."/>
            <person name="Chan C."/>
        </authorList>
    </citation>
    <scope>NUCLEOTIDE SEQUENCE</scope>
</reference>
<feature type="region of interest" description="Disordered" evidence="1">
    <location>
        <begin position="164"/>
        <end position="199"/>
    </location>
</feature>
<sequence length="1324" mass="147425">MVLLRRSFGLWKGFEAIESFEFGDKSYGISSWYPRGKYGYQALEPSTTAYLGMNGGDESAYVSQGHRTDDYDDDAWYASTPGEDQNEEGWNAWTELPGRPVGFTAHEEDQIASDEETAVALNALEECDFENFPDATAQAIQLQRDRKKRLQEIKSRSKCLKCGQVGEGGKNDSKSSPKPGTKQAFMASAVPDSSDSDDDLECVDIDSGTQLETPCHLEGTVPLDEMTAVAGSDGQRIAIPAASAHKVCGKVEKQKKMFEKKDPTRCAHVNTSKLGSNRATAKTFCKDCGHVIDEMPQKEAQRRRQTAQEIESTTSASFDRISNIARNVTDEVTLDATQTVSLEEEFRLQVEDYIVSQTADGTSEPTVTPKELHKILNDHDLLEEVIVSQEAASSVRSSPGDRRASCRWLHCHGQQNPDRTTGGRVPLVLEEVDIFDHEDVFGVLDDGANSSVCSRKWCENAEKKLLKLGFERGRTPPTRTKALCSLDFKWNRFTHEVNEFRPEMVLYKTSDPDPNMCINLSFYDAVISIGEEAYLDARWVDEVEELGVPEAGDVDADIRERGWLESLPPGVPKAEAILRAGGAAEEFIEEIYQCFNIVDLATGFQQLLLREVTRESQGPPPAEMCLEAFQRWLAWAGLPRCIMADRGSHNRGCFMGYLTGRCAVRRDGGPLDVGQGADALRSVIQEVASVKNMTMNVSGFSRSQWVLGRNPRGPGTLTDEQAWNDIGAMEGKLSGADAFALRQKSRLEAKKAMVKLDTSRRTQKALTKNAAPIKEQYKTGDYVVYRRDAQAGGTKWSTTSRVIGQETAEAIWVVSGGIPVLCSVHSMRPASEEEDPDQVHATLPFEGERWSIGSRGVLKFGDCERDQLRDLGFNLDPIASIAPNIAKVAEQESSSGEEASQEPKRELNEAMSLCTSKDHWKVGQNMHVRVHVAPRRYMYEPNSDDFPGDLDKIRYTREGHRYFEDGSSDVVRDEWGLDPDASGSHGQGSVFSAFGVRALWICQGFPAPDTPEFRAFVAERSGPGSDQQAGKKPRKMNDFKCEDHVKEGIKGARKEEWEKYQRYNAAIPIQGEMLQQLLNEGHKPIPSQWIDVDKNEHQKGSEDYRPKYRSRLVACGHLEHVDRNELDCDSPTADAEVHCLIASYAASRRLKLRCGDITSAYFQDSQVPEEAMLLCRLPIYGTIDAGCGFYNRLSSEAKGEAMSWIAPGLYYLLGSDGLPAIILATHVDNLLWCATPEGTETMERILAKFDVGRIEDTDFRFCGRRFRQAEDFSVRIDAGDNTRQIRKINIPAGRKATDHATEAEEANRVAELAQADQDRSLYYP</sequence>
<organism evidence="2 3">
    <name type="scientific">Symbiodinium necroappetens</name>
    <dbReference type="NCBI Taxonomy" id="1628268"/>
    <lineage>
        <taxon>Eukaryota</taxon>
        <taxon>Sar</taxon>
        <taxon>Alveolata</taxon>
        <taxon>Dinophyceae</taxon>
        <taxon>Suessiales</taxon>
        <taxon>Symbiodiniaceae</taxon>
        <taxon>Symbiodinium</taxon>
    </lineage>
</organism>
<evidence type="ECO:0000256" key="1">
    <source>
        <dbReference type="SAM" id="MobiDB-lite"/>
    </source>
</evidence>
<evidence type="ECO:0000313" key="3">
    <source>
        <dbReference type="Proteomes" id="UP000601435"/>
    </source>
</evidence>
<name>A0A812NBX2_9DINO</name>
<accession>A0A812NBX2</accession>
<dbReference type="Proteomes" id="UP000601435">
    <property type="component" value="Unassembled WGS sequence"/>
</dbReference>
<dbReference type="EMBL" id="CAJNJA010013098">
    <property type="protein sequence ID" value="CAE7312962.1"/>
    <property type="molecule type" value="Genomic_DNA"/>
</dbReference>
<evidence type="ECO:0008006" key="4">
    <source>
        <dbReference type="Google" id="ProtNLM"/>
    </source>
</evidence>
<feature type="non-terminal residue" evidence="2">
    <location>
        <position position="1324"/>
    </location>
</feature>